<evidence type="ECO:0000313" key="1">
    <source>
        <dbReference type="EMBL" id="SNX67949.1"/>
    </source>
</evidence>
<name>A0A285CKB2_9BACI</name>
<dbReference type="Proteomes" id="UP000219546">
    <property type="component" value="Unassembled WGS sequence"/>
</dbReference>
<evidence type="ECO:0000313" key="2">
    <source>
        <dbReference type="Proteomes" id="UP000219546"/>
    </source>
</evidence>
<reference evidence="1 2" key="1">
    <citation type="submission" date="2017-08" db="EMBL/GenBank/DDBJ databases">
        <authorList>
            <person name="de Groot N.N."/>
        </authorList>
    </citation>
    <scope>NUCLEOTIDE SEQUENCE [LARGE SCALE GENOMIC DNA]</scope>
    <source>
        <strain evidence="1 2">JC228</strain>
    </source>
</reference>
<dbReference type="AlphaFoldDB" id="A0A285CKB2"/>
<sequence>MEGWTLFCVSGPWMERIFGAKVIRLKRKFTFLSTNQGFGASFSFFGARARSKGADFLLLGAEIREIGAGNQGFEQKFRF</sequence>
<gene>
    <name evidence="1" type="ORF">SAMN05877753_102154</name>
</gene>
<keyword evidence="2" id="KW-1185">Reference proteome</keyword>
<organism evidence="1 2">
    <name type="scientific">Bacillus oleivorans</name>
    <dbReference type="NCBI Taxonomy" id="1448271"/>
    <lineage>
        <taxon>Bacteria</taxon>
        <taxon>Bacillati</taxon>
        <taxon>Bacillota</taxon>
        <taxon>Bacilli</taxon>
        <taxon>Bacillales</taxon>
        <taxon>Bacillaceae</taxon>
        <taxon>Bacillus</taxon>
    </lineage>
</organism>
<proteinExistence type="predicted"/>
<accession>A0A285CKB2</accession>
<dbReference type="EMBL" id="OAOP01000002">
    <property type="protein sequence ID" value="SNX67949.1"/>
    <property type="molecule type" value="Genomic_DNA"/>
</dbReference>
<protein>
    <submittedName>
        <fullName evidence="1">Uncharacterized protein</fullName>
    </submittedName>
</protein>